<protein>
    <recommendedName>
        <fullName evidence="4">CASP-like protein</fullName>
    </recommendedName>
</protein>
<keyword evidence="3" id="KW-1185">Reference proteome</keyword>
<proteinExistence type="predicted"/>
<reference evidence="2 3" key="1">
    <citation type="journal article" date="2020" name="BMC Genomics">
        <title>Intraspecific diversification of the crop wild relative Brassica cretica Lam. using demographic model selection.</title>
        <authorList>
            <person name="Kioukis A."/>
            <person name="Michalopoulou V.A."/>
            <person name="Briers L."/>
            <person name="Pirintsos S."/>
            <person name="Studholme D.J."/>
            <person name="Pavlidis P."/>
            <person name="Sarris P.F."/>
        </authorList>
    </citation>
    <scope>NUCLEOTIDE SEQUENCE [LARGE SCALE GENOMIC DNA]</scope>
    <source>
        <strain evidence="3">cv. PFS-1207/04</strain>
    </source>
</reference>
<evidence type="ECO:0000256" key="1">
    <source>
        <dbReference type="SAM" id="Phobius"/>
    </source>
</evidence>
<feature type="transmembrane region" description="Helical" evidence="1">
    <location>
        <begin position="68"/>
        <end position="87"/>
    </location>
</feature>
<keyword evidence="1" id="KW-1133">Transmembrane helix</keyword>
<comment type="caution">
    <text evidence="2">The sequence shown here is derived from an EMBL/GenBank/DDBJ whole genome shotgun (WGS) entry which is preliminary data.</text>
</comment>
<keyword evidence="1" id="KW-0812">Transmembrane</keyword>
<gene>
    <name evidence="2" type="ORF">DY000_02060585</name>
</gene>
<sequence>MFGLSCGVEARRWCVVNPYRVQWLVLVGSGGSLLNGGAWKAQGEPFQSPMVSHSWSWRNKWRGGAVKARVLALGLIIIQPPASVSGISVSSNRRLVGSFYVLDLLFGVVISIVMVSMVLIFHSFKDFSDLEEFWDDLPVSRLKYFHFSLPDDFYFSRLDFLKVV</sequence>
<evidence type="ECO:0000313" key="3">
    <source>
        <dbReference type="Proteomes" id="UP000266723"/>
    </source>
</evidence>
<keyword evidence="1" id="KW-0472">Membrane</keyword>
<dbReference type="EMBL" id="QGKV02001556">
    <property type="protein sequence ID" value="KAF3520411.1"/>
    <property type="molecule type" value="Genomic_DNA"/>
</dbReference>
<name>A0ABQ7B1R3_BRACR</name>
<evidence type="ECO:0008006" key="4">
    <source>
        <dbReference type="Google" id="ProtNLM"/>
    </source>
</evidence>
<dbReference type="Proteomes" id="UP000266723">
    <property type="component" value="Unassembled WGS sequence"/>
</dbReference>
<accession>A0ABQ7B1R3</accession>
<organism evidence="2 3">
    <name type="scientific">Brassica cretica</name>
    <name type="common">Mustard</name>
    <dbReference type="NCBI Taxonomy" id="69181"/>
    <lineage>
        <taxon>Eukaryota</taxon>
        <taxon>Viridiplantae</taxon>
        <taxon>Streptophyta</taxon>
        <taxon>Embryophyta</taxon>
        <taxon>Tracheophyta</taxon>
        <taxon>Spermatophyta</taxon>
        <taxon>Magnoliopsida</taxon>
        <taxon>eudicotyledons</taxon>
        <taxon>Gunneridae</taxon>
        <taxon>Pentapetalae</taxon>
        <taxon>rosids</taxon>
        <taxon>malvids</taxon>
        <taxon>Brassicales</taxon>
        <taxon>Brassicaceae</taxon>
        <taxon>Brassiceae</taxon>
        <taxon>Brassica</taxon>
    </lineage>
</organism>
<evidence type="ECO:0000313" key="2">
    <source>
        <dbReference type="EMBL" id="KAF3520411.1"/>
    </source>
</evidence>
<feature type="transmembrane region" description="Helical" evidence="1">
    <location>
        <begin position="99"/>
        <end position="121"/>
    </location>
</feature>